<dbReference type="SUPFAM" id="SSF53850">
    <property type="entry name" value="Periplasmic binding protein-like II"/>
    <property type="match status" value="1"/>
</dbReference>
<dbReference type="GO" id="GO:0003700">
    <property type="term" value="F:DNA-binding transcription factor activity"/>
    <property type="evidence" value="ECO:0007669"/>
    <property type="project" value="InterPro"/>
</dbReference>
<name>A0A1I3L472_9PSEU</name>
<dbReference type="PROSITE" id="PS50931">
    <property type="entry name" value="HTH_LYSR"/>
    <property type="match status" value="1"/>
</dbReference>
<dbReference type="SUPFAM" id="SSF46785">
    <property type="entry name" value="Winged helix' DNA-binding domain"/>
    <property type="match status" value="1"/>
</dbReference>
<dbReference type="GO" id="GO:0003677">
    <property type="term" value="F:DNA binding"/>
    <property type="evidence" value="ECO:0007669"/>
    <property type="project" value="UniProtKB-KW"/>
</dbReference>
<dbReference type="Gene3D" id="1.10.10.10">
    <property type="entry name" value="Winged helix-like DNA-binding domain superfamily/Winged helix DNA-binding domain"/>
    <property type="match status" value="1"/>
</dbReference>
<keyword evidence="4" id="KW-0804">Transcription</keyword>
<dbReference type="InterPro" id="IPR005119">
    <property type="entry name" value="LysR_subst-bd"/>
</dbReference>
<dbReference type="InterPro" id="IPR036388">
    <property type="entry name" value="WH-like_DNA-bd_sf"/>
</dbReference>
<keyword evidence="2" id="KW-0805">Transcription regulation</keyword>
<dbReference type="Pfam" id="PF00126">
    <property type="entry name" value="HTH_1"/>
    <property type="match status" value="1"/>
</dbReference>
<evidence type="ECO:0000256" key="4">
    <source>
        <dbReference type="ARBA" id="ARBA00023163"/>
    </source>
</evidence>
<dbReference type="PANTHER" id="PTHR30346">
    <property type="entry name" value="TRANSCRIPTIONAL DUAL REGULATOR HCAR-RELATED"/>
    <property type="match status" value="1"/>
</dbReference>
<dbReference type="Proteomes" id="UP000199025">
    <property type="component" value="Unassembled WGS sequence"/>
</dbReference>
<dbReference type="GO" id="GO:0032993">
    <property type="term" value="C:protein-DNA complex"/>
    <property type="evidence" value="ECO:0007669"/>
    <property type="project" value="TreeGrafter"/>
</dbReference>
<dbReference type="AlphaFoldDB" id="A0A1I3L472"/>
<sequence length="307" mass="33853">MEKPQKPPGYSLRQLAYFVAVAEEGTVSRASERLRVSPSAVSLALTELERALKVQLCVRRKAHGVTLTVSGTQLLRHARTLLRQARELEHELANVDGPLSGVLSVGCFMGLAPVFLPRLLQGFGDRHPGVTIDFEEGDQTGLQQRLLAGKLDLVMLYDVSLTPDIQVVELARMRPHVMLAADHRLAGEPVVALHDLADEPMVLLQEPPSPDHSLGLCHEAGITPVVRYRARNGETARALVGRGLGYAIIMQRPPNDRTYEGLRVVHKEIAELPGREVPVVLGWPRHTHLTRRAEAFVRYSRESAAAD</sequence>
<dbReference type="PANTHER" id="PTHR30346:SF0">
    <property type="entry name" value="HCA OPERON TRANSCRIPTIONAL ACTIVATOR HCAR"/>
    <property type="match status" value="1"/>
</dbReference>
<dbReference type="STRING" id="115433.SAMN05421835_101807"/>
<gene>
    <name evidence="6" type="ORF">SAMN05421835_101807</name>
</gene>
<accession>A0A1I3L472</accession>
<reference evidence="6 7" key="1">
    <citation type="submission" date="2016-10" db="EMBL/GenBank/DDBJ databases">
        <authorList>
            <person name="de Groot N.N."/>
        </authorList>
    </citation>
    <scope>NUCLEOTIDE SEQUENCE [LARGE SCALE GENOMIC DNA]</scope>
    <source>
        <strain evidence="6 7">DSM 44468</strain>
    </source>
</reference>
<feature type="domain" description="HTH lysR-type" evidence="5">
    <location>
        <begin position="10"/>
        <end position="68"/>
    </location>
</feature>
<organism evidence="6 7">
    <name type="scientific">Amycolatopsis sacchari</name>
    <dbReference type="NCBI Taxonomy" id="115433"/>
    <lineage>
        <taxon>Bacteria</taxon>
        <taxon>Bacillati</taxon>
        <taxon>Actinomycetota</taxon>
        <taxon>Actinomycetes</taxon>
        <taxon>Pseudonocardiales</taxon>
        <taxon>Pseudonocardiaceae</taxon>
        <taxon>Amycolatopsis</taxon>
    </lineage>
</organism>
<evidence type="ECO:0000256" key="3">
    <source>
        <dbReference type="ARBA" id="ARBA00023125"/>
    </source>
</evidence>
<dbReference type="InterPro" id="IPR036390">
    <property type="entry name" value="WH_DNA-bd_sf"/>
</dbReference>
<dbReference type="Pfam" id="PF03466">
    <property type="entry name" value="LysR_substrate"/>
    <property type="match status" value="1"/>
</dbReference>
<evidence type="ECO:0000256" key="2">
    <source>
        <dbReference type="ARBA" id="ARBA00023015"/>
    </source>
</evidence>
<evidence type="ECO:0000256" key="1">
    <source>
        <dbReference type="ARBA" id="ARBA00009437"/>
    </source>
</evidence>
<evidence type="ECO:0000313" key="6">
    <source>
        <dbReference type="EMBL" id="SFI79386.1"/>
    </source>
</evidence>
<dbReference type="InterPro" id="IPR000847">
    <property type="entry name" value="LysR_HTH_N"/>
</dbReference>
<proteinExistence type="inferred from homology"/>
<dbReference type="FunFam" id="1.10.10.10:FF:000001">
    <property type="entry name" value="LysR family transcriptional regulator"/>
    <property type="match status" value="1"/>
</dbReference>
<evidence type="ECO:0000313" key="7">
    <source>
        <dbReference type="Proteomes" id="UP000199025"/>
    </source>
</evidence>
<comment type="similarity">
    <text evidence="1">Belongs to the LysR transcriptional regulatory family.</text>
</comment>
<evidence type="ECO:0000259" key="5">
    <source>
        <dbReference type="PROSITE" id="PS50931"/>
    </source>
</evidence>
<keyword evidence="3 6" id="KW-0238">DNA-binding</keyword>
<dbReference type="Gene3D" id="3.40.190.10">
    <property type="entry name" value="Periplasmic binding protein-like II"/>
    <property type="match status" value="2"/>
</dbReference>
<protein>
    <submittedName>
        <fullName evidence="6">DNA-binding transcriptional regulator, LysR family</fullName>
    </submittedName>
</protein>
<dbReference type="RefSeq" id="WP_091504245.1">
    <property type="nucleotide sequence ID" value="NZ_CBDQZW010000002.1"/>
</dbReference>
<keyword evidence="7" id="KW-1185">Reference proteome</keyword>
<dbReference type="OrthoDB" id="3461141at2"/>
<dbReference type="EMBL" id="FORP01000001">
    <property type="protein sequence ID" value="SFI79386.1"/>
    <property type="molecule type" value="Genomic_DNA"/>
</dbReference>